<keyword evidence="2" id="KW-1185">Reference proteome</keyword>
<proteinExistence type="predicted"/>
<dbReference type="EMBL" id="JBBPBN010000013">
    <property type="protein sequence ID" value="KAK9026847.1"/>
    <property type="molecule type" value="Genomic_DNA"/>
</dbReference>
<accession>A0ABR2SNK9</accession>
<gene>
    <name evidence="1" type="ORF">V6N11_039679</name>
</gene>
<comment type="caution">
    <text evidence="1">The sequence shown here is derived from an EMBL/GenBank/DDBJ whole genome shotgun (WGS) entry which is preliminary data.</text>
</comment>
<sequence length="184" mass="20727">MSQALNINAIFSAFGNFSGHKVSKNKKRIYFSATVSNSMKAEISDALGFQVVDSLVRKGSCTLLWRAIANSWDLLRDNLAWSLGNKESVNFLQDVWIPSLGLSRNHLLHNVPDGFNISFDDFITTISNWDLVKLSMFFTQTAVLHIAGIQCPDFQDVSDSCFWKHDTKHTFWIKSAYAQLSTSP</sequence>
<organism evidence="1 2">
    <name type="scientific">Hibiscus sabdariffa</name>
    <name type="common">roselle</name>
    <dbReference type="NCBI Taxonomy" id="183260"/>
    <lineage>
        <taxon>Eukaryota</taxon>
        <taxon>Viridiplantae</taxon>
        <taxon>Streptophyta</taxon>
        <taxon>Embryophyta</taxon>
        <taxon>Tracheophyta</taxon>
        <taxon>Spermatophyta</taxon>
        <taxon>Magnoliopsida</taxon>
        <taxon>eudicotyledons</taxon>
        <taxon>Gunneridae</taxon>
        <taxon>Pentapetalae</taxon>
        <taxon>rosids</taxon>
        <taxon>malvids</taxon>
        <taxon>Malvales</taxon>
        <taxon>Malvaceae</taxon>
        <taxon>Malvoideae</taxon>
        <taxon>Hibiscus</taxon>
    </lineage>
</organism>
<reference evidence="1 2" key="1">
    <citation type="journal article" date="2024" name="G3 (Bethesda)">
        <title>Genome assembly of Hibiscus sabdariffa L. provides insights into metabolisms of medicinal natural products.</title>
        <authorList>
            <person name="Kim T."/>
        </authorList>
    </citation>
    <scope>NUCLEOTIDE SEQUENCE [LARGE SCALE GENOMIC DNA]</scope>
    <source>
        <strain evidence="1">TK-2024</strain>
        <tissue evidence="1">Old leaves</tissue>
    </source>
</reference>
<dbReference type="Proteomes" id="UP001396334">
    <property type="component" value="Unassembled WGS sequence"/>
</dbReference>
<name>A0ABR2SNK9_9ROSI</name>
<protein>
    <submittedName>
        <fullName evidence="1">Uncharacterized protein</fullName>
    </submittedName>
</protein>
<evidence type="ECO:0000313" key="1">
    <source>
        <dbReference type="EMBL" id="KAK9026847.1"/>
    </source>
</evidence>
<evidence type="ECO:0000313" key="2">
    <source>
        <dbReference type="Proteomes" id="UP001396334"/>
    </source>
</evidence>